<proteinExistence type="predicted"/>
<organism evidence="1 2">
    <name type="scientific">Intoshia linei</name>
    <dbReference type="NCBI Taxonomy" id="1819745"/>
    <lineage>
        <taxon>Eukaryota</taxon>
        <taxon>Metazoa</taxon>
        <taxon>Spiralia</taxon>
        <taxon>Lophotrochozoa</taxon>
        <taxon>Mesozoa</taxon>
        <taxon>Orthonectida</taxon>
        <taxon>Rhopaluridae</taxon>
        <taxon>Intoshia</taxon>
    </lineage>
</organism>
<dbReference type="AlphaFoldDB" id="A0A177B0H5"/>
<sequence>MRSLLFDANEINAESTNYSKFCFFIPHFFINKAIFLMYLNKYLEAGNQLVEALKIFEFGRIRQYIRLFIALVHLRMQKYDEFRIVLNRMLQDKNKSENSMIVYCSACLLASEAIISINEFSESKKYLREVIVFTKKEKILPLLASAYYFVIHTGFRLGNFTPGYKLISDFDVIINSLKCPTLDLLSSFLWNKYWVNEGNEYEIRKTLNKYCEIYQLFIENRQMAITEIGDIFNIQNINN</sequence>
<accession>A0A177B0H5</accession>
<comment type="caution">
    <text evidence="1">The sequence shown here is derived from an EMBL/GenBank/DDBJ whole genome shotgun (WGS) entry which is preliminary data.</text>
</comment>
<dbReference type="SUPFAM" id="SSF48452">
    <property type="entry name" value="TPR-like"/>
    <property type="match status" value="1"/>
</dbReference>
<name>A0A177B0H5_9BILA</name>
<evidence type="ECO:0000313" key="2">
    <source>
        <dbReference type="Proteomes" id="UP000078046"/>
    </source>
</evidence>
<dbReference type="EMBL" id="LWCA01000711">
    <property type="protein sequence ID" value="OAF67242.1"/>
    <property type="molecule type" value="Genomic_DNA"/>
</dbReference>
<reference evidence="1 2" key="1">
    <citation type="submission" date="2016-04" db="EMBL/GenBank/DDBJ databases">
        <title>The genome of Intoshia linei affirms orthonectids as highly simplified spiralians.</title>
        <authorList>
            <person name="Mikhailov K.V."/>
            <person name="Slusarev G.S."/>
            <person name="Nikitin M.A."/>
            <person name="Logacheva M.D."/>
            <person name="Penin A."/>
            <person name="Aleoshin V."/>
            <person name="Panchin Y.V."/>
        </authorList>
    </citation>
    <scope>NUCLEOTIDE SEQUENCE [LARGE SCALE GENOMIC DNA]</scope>
    <source>
        <strain evidence="1">Intl2013</strain>
        <tissue evidence="1">Whole animal</tissue>
    </source>
</reference>
<protein>
    <submittedName>
        <fullName evidence="1">Uncharacterized protein</fullName>
    </submittedName>
</protein>
<dbReference type="InterPro" id="IPR011990">
    <property type="entry name" value="TPR-like_helical_dom_sf"/>
</dbReference>
<keyword evidence="2" id="KW-1185">Reference proteome</keyword>
<dbReference type="Proteomes" id="UP000078046">
    <property type="component" value="Unassembled WGS sequence"/>
</dbReference>
<evidence type="ECO:0000313" key="1">
    <source>
        <dbReference type="EMBL" id="OAF67242.1"/>
    </source>
</evidence>
<gene>
    <name evidence="1" type="ORF">A3Q56_05040</name>
</gene>